<sequence length="495" mass="53653">MPADLDDLFTALGRQADTLPLAGAERARERGRQRRTRNRAALAGLAVLLVLTGAGLAVTRDRHAEPILPATTPARVRGLAPVGEPPRLAEGRMWNNARISGNRVIGFSTIEGGGHETVAVDASTGATLWRLSSSDSYFRGVAATAEAVILLRELNVASGEIDAPQDRILYFHDPATGTERWKLAYTDDDRLVLHEETLVRLINTTGVTEAYDLASGRRLWSAPGGADRPVLMSGMATEADGREFGSGNDALFDPSTERAYPYSDNRLVQLTGKGRVVIRDIRTGKVRSRIQSRVSSAAAALASPRWEGVMEITAYEGTVYLTETIENGFQLGTPTQVFPPSQGTWSWTHFVPCERERVCVLEQQGEREARLVMIDAATGTVLRTTGAVPGSGVASMRDGRIMMSFGGNGGTALYDPNGQAMYSDNGFGGFLDDGNVLTLTQDAGDRKYTARGVSTIDYKKSKLGVLPEVSGRCDWDETVLTCPAGRELRIWRFTR</sequence>
<keyword evidence="1" id="KW-0812">Transmembrane</keyword>
<dbReference type="Proteomes" id="UP000679690">
    <property type="component" value="Unassembled WGS sequence"/>
</dbReference>
<keyword evidence="4" id="KW-1185">Reference proteome</keyword>
<keyword evidence="1" id="KW-0472">Membrane</keyword>
<feature type="transmembrane region" description="Helical" evidence="1">
    <location>
        <begin position="40"/>
        <end position="58"/>
    </location>
</feature>
<dbReference type="InterPro" id="IPR015943">
    <property type="entry name" value="WD40/YVTN_repeat-like_dom_sf"/>
</dbReference>
<accession>A0ABS3UDD0</accession>
<dbReference type="InterPro" id="IPR002372">
    <property type="entry name" value="PQQ_rpt_dom"/>
</dbReference>
<dbReference type="EMBL" id="JAGFNS010000001">
    <property type="protein sequence ID" value="MBO3736216.1"/>
    <property type="molecule type" value="Genomic_DNA"/>
</dbReference>
<keyword evidence="1" id="KW-1133">Transmembrane helix</keyword>
<comment type="caution">
    <text evidence="3">The sequence shown here is derived from an EMBL/GenBank/DDBJ whole genome shotgun (WGS) entry which is preliminary data.</text>
</comment>
<dbReference type="InterPro" id="IPR011047">
    <property type="entry name" value="Quinoprotein_ADH-like_sf"/>
</dbReference>
<gene>
    <name evidence="3" type="ORF">J5X75_01610</name>
</gene>
<organism evidence="3 4">
    <name type="scientific">Actinoplanes flavus</name>
    <dbReference type="NCBI Taxonomy" id="2820290"/>
    <lineage>
        <taxon>Bacteria</taxon>
        <taxon>Bacillati</taxon>
        <taxon>Actinomycetota</taxon>
        <taxon>Actinomycetes</taxon>
        <taxon>Micromonosporales</taxon>
        <taxon>Micromonosporaceae</taxon>
        <taxon>Actinoplanes</taxon>
    </lineage>
</organism>
<proteinExistence type="predicted"/>
<evidence type="ECO:0000313" key="3">
    <source>
        <dbReference type="EMBL" id="MBO3736216.1"/>
    </source>
</evidence>
<reference evidence="3 4" key="1">
    <citation type="submission" date="2021-03" db="EMBL/GenBank/DDBJ databases">
        <title>Actinoplanes flavus sp. nov., a novel actinomycete isolated from Coconut Palm rhizosphere soil.</title>
        <authorList>
            <person name="Luo X."/>
        </authorList>
    </citation>
    <scope>NUCLEOTIDE SEQUENCE [LARGE SCALE GENOMIC DNA]</scope>
    <source>
        <strain evidence="3 4">NEAU-H7</strain>
    </source>
</reference>
<name>A0ABS3UDD0_9ACTN</name>
<dbReference type="Gene3D" id="2.130.10.10">
    <property type="entry name" value="YVTN repeat-like/Quinoprotein amine dehydrogenase"/>
    <property type="match status" value="2"/>
</dbReference>
<dbReference type="Pfam" id="PF13360">
    <property type="entry name" value="PQQ_2"/>
    <property type="match status" value="1"/>
</dbReference>
<dbReference type="RefSeq" id="WP_208465346.1">
    <property type="nucleotide sequence ID" value="NZ_JAGFNS010000001.1"/>
</dbReference>
<dbReference type="SUPFAM" id="SSF50998">
    <property type="entry name" value="Quinoprotein alcohol dehydrogenase-like"/>
    <property type="match status" value="1"/>
</dbReference>
<feature type="domain" description="Pyrrolo-quinoline quinone repeat" evidence="2">
    <location>
        <begin position="116"/>
        <end position="291"/>
    </location>
</feature>
<protein>
    <submittedName>
        <fullName evidence="3">PQQ-binding-like beta-propeller repeat protein</fullName>
    </submittedName>
</protein>
<evidence type="ECO:0000259" key="2">
    <source>
        <dbReference type="Pfam" id="PF13360"/>
    </source>
</evidence>
<evidence type="ECO:0000313" key="4">
    <source>
        <dbReference type="Proteomes" id="UP000679690"/>
    </source>
</evidence>
<evidence type="ECO:0000256" key="1">
    <source>
        <dbReference type="SAM" id="Phobius"/>
    </source>
</evidence>